<proteinExistence type="predicted"/>
<dbReference type="Pfam" id="PF00535">
    <property type="entry name" value="Glycos_transf_2"/>
    <property type="match status" value="1"/>
</dbReference>
<dbReference type="Proteomes" id="UP000199029">
    <property type="component" value="Unassembled WGS sequence"/>
</dbReference>
<keyword evidence="2" id="KW-0808">Transferase</keyword>
<accession>A0A1I5YR08</accession>
<dbReference type="EMBL" id="FOXS01000003">
    <property type="protein sequence ID" value="SFQ46661.1"/>
    <property type="molecule type" value="Genomic_DNA"/>
</dbReference>
<dbReference type="PANTHER" id="PTHR22916:SF67">
    <property type="entry name" value="COLANIC ACID BIOSYNTHESIS GLYCOSYL TRANSFERASE WCAE-RELATED"/>
    <property type="match status" value="1"/>
</dbReference>
<dbReference type="AlphaFoldDB" id="A0A1I5YR08"/>
<evidence type="ECO:0000313" key="2">
    <source>
        <dbReference type="EMBL" id="SFQ46661.1"/>
    </source>
</evidence>
<dbReference type="InterPro" id="IPR029044">
    <property type="entry name" value="Nucleotide-diphossugar_trans"/>
</dbReference>
<evidence type="ECO:0000259" key="1">
    <source>
        <dbReference type="Pfam" id="PF00535"/>
    </source>
</evidence>
<organism evidence="2 3">
    <name type="scientific">Hymenobacter arizonensis</name>
    <name type="common">Siccationidurans arizonensis</name>
    <dbReference type="NCBI Taxonomy" id="1227077"/>
    <lineage>
        <taxon>Bacteria</taxon>
        <taxon>Pseudomonadati</taxon>
        <taxon>Bacteroidota</taxon>
        <taxon>Cytophagia</taxon>
        <taxon>Cytophagales</taxon>
        <taxon>Hymenobacteraceae</taxon>
        <taxon>Hymenobacter</taxon>
    </lineage>
</organism>
<dbReference type="PANTHER" id="PTHR22916">
    <property type="entry name" value="GLYCOSYLTRANSFERASE"/>
    <property type="match status" value="1"/>
</dbReference>
<dbReference type="SUPFAM" id="SSF53448">
    <property type="entry name" value="Nucleotide-diphospho-sugar transferases"/>
    <property type="match status" value="1"/>
</dbReference>
<dbReference type="InterPro" id="IPR001173">
    <property type="entry name" value="Glyco_trans_2-like"/>
</dbReference>
<dbReference type="RefSeq" id="WP_092673113.1">
    <property type="nucleotide sequence ID" value="NZ_FOXS01000003.1"/>
</dbReference>
<dbReference type="Gene3D" id="3.90.550.10">
    <property type="entry name" value="Spore Coat Polysaccharide Biosynthesis Protein SpsA, Chain A"/>
    <property type="match status" value="1"/>
</dbReference>
<feature type="domain" description="Glycosyltransferase 2-like" evidence="1">
    <location>
        <begin position="4"/>
        <end position="131"/>
    </location>
</feature>
<gene>
    <name evidence="2" type="ORF">SAMN04515668_2378</name>
</gene>
<name>A0A1I5YR08_HYMAR</name>
<keyword evidence="3" id="KW-1185">Reference proteome</keyword>
<dbReference type="OrthoDB" id="9788101at2"/>
<dbReference type="STRING" id="1227077.SAMN04515668_2378"/>
<reference evidence="3" key="1">
    <citation type="submission" date="2016-10" db="EMBL/GenBank/DDBJ databases">
        <authorList>
            <person name="Varghese N."/>
            <person name="Submissions S."/>
        </authorList>
    </citation>
    <scope>NUCLEOTIDE SEQUENCE [LARGE SCALE GENOMIC DNA]</scope>
    <source>
        <strain evidence="3">OR362-8,ATCC BAA-1266,JCM 13504</strain>
    </source>
</reference>
<sequence length="268" mass="30640">MNISIITVNLNNLEGLKRTLDSVIKQSFSTEYIVVDGGSTDGSVKLLEESSDRISYWVSEKDSGIYNAMNKGIRHAKGKYCMFLNSGDELYDEDTINLCMDAITRYPTADIIYGDIYMFNSSIETQNKAVKKMPSELSILFFKNNTLNHQASLIKTSLFGELGFYPEQYRLASDYWLYLTSLIRSKSFVYLDTPLVKYDLGGVSATSFSNYQDEMKQIWESTVPDIVLDISKQNDMLIAENKKLTSVTQYGLVRLAIKLNEYYQRLKF</sequence>
<dbReference type="GO" id="GO:0016758">
    <property type="term" value="F:hexosyltransferase activity"/>
    <property type="evidence" value="ECO:0007669"/>
    <property type="project" value="UniProtKB-ARBA"/>
</dbReference>
<evidence type="ECO:0000313" key="3">
    <source>
        <dbReference type="Proteomes" id="UP000199029"/>
    </source>
</evidence>
<protein>
    <submittedName>
        <fullName evidence="2">Glycosyl transferase family 2</fullName>
    </submittedName>
</protein>
<dbReference type="CDD" id="cd06433">
    <property type="entry name" value="GT_2_WfgS_like"/>
    <property type="match status" value="1"/>
</dbReference>